<feature type="region of interest" description="Disordered" evidence="1">
    <location>
        <begin position="1"/>
        <end position="126"/>
    </location>
</feature>
<evidence type="ECO:0000313" key="3">
    <source>
        <dbReference type="Proteomes" id="UP000574390"/>
    </source>
</evidence>
<dbReference type="EMBL" id="JABANM010037857">
    <property type="protein sequence ID" value="KAF4680090.1"/>
    <property type="molecule type" value="Genomic_DNA"/>
</dbReference>
<accession>A0A7J6N9D0</accession>
<dbReference type="AlphaFoldDB" id="A0A7J6N9D0"/>
<feature type="compositionally biased region" description="Polar residues" evidence="1">
    <location>
        <begin position="1"/>
        <end position="16"/>
    </location>
</feature>
<sequence>MSSSNSQSALRSTGAQTPVDRLNMTLSDIIQMDGIEEPSEPESSQGDLPDGELEDINPASRADSNTPAIQQEGDKQVQEGSVLDGESRGLNSIPKNPLNPDGEPEAAPRIDRKQGQRMSELRKNLR</sequence>
<feature type="compositionally biased region" description="Basic and acidic residues" evidence="1">
    <location>
        <begin position="106"/>
        <end position="126"/>
    </location>
</feature>
<gene>
    <name evidence="2" type="ORF">FOZ62_025734</name>
</gene>
<evidence type="ECO:0000256" key="1">
    <source>
        <dbReference type="SAM" id="MobiDB-lite"/>
    </source>
</evidence>
<name>A0A7J6N9D0_PEROL</name>
<proteinExistence type="predicted"/>
<dbReference type="Proteomes" id="UP000574390">
    <property type="component" value="Unassembled WGS sequence"/>
</dbReference>
<comment type="caution">
    <text evidence="2">The sequence shown here is derived from an EMBL/GenBank/DDBJ whole genome shotgun (WGS) entry which is preliminary data.</text>
</comment>
<reference evidence="2 3" key="1">
    <citation type="submission" date="2020-04" db="EMBL/GenBank/DDBJ databases">
        <title>Perkinsus olseni comparative genomics.</title>
        <authorList>
            <person name="Bogema D.R."/>
        </authorList>
    </citation>
    <scope>NUCLEOTIDE SEQUENCE [LARGE SCALE GENOMIC DNA]</scope>
    <source>
        <strain evidence="2">ATCC PRA-205</strain>
    </source>
</reference>
<protein>
    <submittedName>
        <fullName evidence="2">Uncharacterized protein</fullName>
    </submittedName>
</protein>
<evidence type="ECO:0000313" key="2">
    <source>
        <dbReference type="EMBL" id="KAF4680090.1"/>
    </source>
</evidence>
<organism evidence="2 3">
    <name type="scientific">Perkinsus olseni</name>
    <name type="common">Perkinsus atlanticus</name>
    <dbReference type="NCBI Taxonomy" id="32597"/>
    <lineage>
        <taxon>Eukaryota</taxon>
        <taxon>Sar</taxon>
        <taxon>Alveolata</taxon>
        <taxon>Perkinsozoa</taxon>
        <taxon>Perkinsea</taxon>
        <taxon>Perkinsida</taxon>
        <taxon>Perkinsidae</taxon>
        <taxon>Perkinsus</taxon>
    </lineage>
</organism>